<accession>A0ABN7EC83</accession>
<gene>
    <name evidence="1" type="ORF">SI7747_UN021857</name>
</gene>
<evidence type="ECO:0000313" key="1">
    <source>
        <dbReference type="EMBL" id="CAA6675515.1"/>
    </source>
</evidence>
<dbReference type="Proteomes" id="UP001189122">
    <property type="component" value="Unassembled WGS sequence"/>
</dbReference>
<reference evidence="2" key="1">
    <citation type="journal article" date="2020" name="Sci. Rep.">
        <title>Chromosome-scale genome assembly for the duckweed Spirodela intermedia, integrating cytogenetic maps, PacBio and Oxford Nanopore libraries.</title>
        <authorList>
            <person name="Hoang P.T.N."/>
            <person name="Fiebig A."/>
            <person name="Novak P."/>
            <person name="Macas J."/>
            <person name="Cao H.X."/>
            <person name="Stepanenko A."/>
            <person name="Chen G."/>
            <person name="Borisjuk N."/>
            <person name="Scholz U."/>
            <person name="Schubert I."/>
        </authorList>
    </citation>
    <scope>NUCLEOTIDE SEQUENCE [LARGE SCALE GENOMIC DNA]</scope>
</reference>
<proteinExistence type="predicted"/>
<sequence length="33" mass="3533">MGKFETQGLRGLHLNKFLGLKYLGEGLSIGLAA</sequence>
<evidence type="ECO:0000313" key="2">
    <source>
        <dbReference type="Proteomes" id="UP001189122"/>
    </source>
</evidence>
<organism evidence="1 2">
    <name type="scientific">Spirodela intermedia</name>
    <name type="common">Intermediate duckweed</name>
    <dbReference type="NCBI Taxonomy" id="51605"/>
    <lineage>
        <taxon>Eukaryota</taxon>
        <taxon>Viridiplantae</taxon>
        <taxon>Streptophyta</taxon>
        <taxon>Embryophyta</taxon>
        <taxon>Tracheophyta</taxon>
        <taxon>Spermatophyta</taxon>
        <taxon>Magnoliopsida</taxon>
        <taxon>Liliopsida</taxon>
        <taxon>Araceae</taxon>
        <taxon>Lemnoideae</taxon>
        <taxon>Spirodela</taxon>
    </lineage>
</organism>
<name>A0ABN7EC83_SPIIN</name>
<dbReference type="EMBL" id="CACRZD030000339">
    <property type="protein sequence ID" value="CAA6675515.1"/>
    <property type="molecule type" value="Genomic_DNA"/>
</dbReference>
<keyword evidence="2" id="KW-1185">Reference proteome</keyword>
<comment type="caution">
    <text evidence="1">The sequence shown here is derived from an EMBL/GenBank/DDBJ whole genome shotgun (WGS) entry which is preliminary data.</text>
</comment>
<protein>
    <submittedName>
        <fullName evidence="1">Uncharacterized protein</fullName>
    </submittedName>
</protein>